<accession>E2Q1R6</accession>
<dbReference type="PANTHER" id="PTHR33164:SF104">
    <property type="entry name" value="TRANSCRIPTIONAL REGULATORY PROTEIN"/>
    <property type="match status" value="1"/>
</dbReference>
<dbReference type="PRINTS" id="PR00598">
    <property type="entry name" value="HTHMARR"/>
</dbReference>
<evidence type="ECO:0000313" key="4">
    <source>
        <dbReference type="Proteomes" id="UP000002357"/>
    </source>
</evidence>
<dbReference type="InterPro" id="IPR036390">
    <property type="entry name" value="WH_DNA-bd_sf"/>
</dbReference>
<feature type="domain" description="HTH marR-type" evidence="2">
    <location>
        <begin position="72"/>
        <end position="208"/>
    </location>
</feature>
<reference evidence="3 4" key="1">
    <citation type="journal article" date="2010" name="Genome Biol. Evol.">
        <title>The sequence of a 1.8-mb bacterial linear plasmid reveals a rich evolutionary reservoir of secondary metabolic pathways.</title>
        <authorList>
            <person name="Medema M.H."/>
            <person name="Trefzer A."/>
            <person name="Kovalchuk A."/>
            <person name="van den Berg M."/>
            <person name="Mueller U."/>
            <person name="Heijne W."/>
            <person name="Wu L."/>
            <person name="Alam M.T."/>
            <person name="Ronning C.M."/>
            <person name="Nierman W.C."/>
            <person name="Bovenberg R.A.L."/>
            <person name="Breitling R."/>
            <person name="Takano E."/>
        </authorList>
    </citation>
    <scope>NUCLEOTIDE SEQUENCE [LARGE SCALE GENOMIC DNA]</scope>
    <source>
        <strain evidence="4">ATCC 27064 / DSM 738 / JCM 4710 / NBRC 13307 / NCIMB 12785 / NRRL 3585 / VKM Ac-602</strain>
    </source>
</reference>
<dbReference type="AlphaFoldDB" id="E2Q1R6"/>
<dbReference type="PANTHER" id="PTHR33164">
    <property type="entry name" value="TRANSCRIPTIONAL REGULATOR, MARR FAMILY"/>
    <property type="match status" value="1"/>
</dbReference>
<evidence type="ECO:0000259" key="2">
    <source>
        <dbReference type="PROSITE" id="PS50995"/>
    </source>
</evidence>
<proteinExistence type="predicted"/>
<dbReference type="Proteomes" id="UP000002357">
    <property type="component" value="Chromosome"/>
</dbReference>
<sequence length="218" mass="23295">MIFQTTVHARIVFGLISCRAMSDDSVPANAPARPEGPGDPDSPRRPAAGSADPTDRLADDWLRERPDLDLGAVAVLGRLAFVAEQVTGPAGERAVRRHGISKGEFDVLATLRRGGPPYVLSPSRLSDTLLTSRAGMTKRLDRLERAGLVARSLDTEDRRSFRIALTDEGRRVADAALTDLAAALTGLVSLLDDGEREGLDRALRSLARAAGPSAAPRR</sequence>
<dbReference type="SMART" id="SM00347">
    <property type="entry name" value="HTH_MARR"/>
    <property type="match status" value="1"/>
</dbReference>
<dbReference type="Gene3D" id="1.10.10.10">
    <property type="entry name" value="Winged helix-like DNA-binding domain superfamily/Winged helix DNA-binding domain"/>
    <property type="match status" value="1"/>
</dbReference>
<feature type="region of interest" description="Disordered" evidence="1">
    <location>
        <begin position="24"/>
        <end position="60"/>
    </location>
</feature>
<dbReference type="EMBL" id="CM000913">
    <property type="protein sequence ID" value="EFG10692.1"/>
    <property type="molecule type" value="Genomic_DNA"/>
</dbReference>
<dbReference type="Pfam" id="PF12802">
    <property type="entry name" value="MarR_2"/>
    <property type="match status" value="1"/>
</dbReference>
<organism evidence="3 4">
    <name type="scientific">Streptomyces clavuligerus</name>
    <dbReference type="NCBI Taxonomy" id="1901"/>
    <lineage>
        <taxon>Bacteria</taxon>
        <taxon>Bacillati</taxon>
        <taxon>Actinomycetota</taxon>
        <taxon>Actinomycetes</taxon>
        <taxon>Kitasatosporales</taxon>
        <taxon>Streptomycetaceae</taxon>
        <taxon>Streptomyces</taxon>
    </lineage>
</organism>
<dbReference type="GO" id="GO:0006950">
    <property type="term" value="P:response to stress"/>
    <property type="evidence" value="ECO:0007669"/>
    <property type="project" value="TreeGrafter"/>
</dbReference>
<dbReference type="InterPro" id="IPR036388">
    <property type="entry name" value="WH-like_DNA-bd_sf"/>
</dbReference>
<evidence type="ECO:0000313" key="3">
    <source>
        <dbReference type="EMBL" id="EFG10692.1"/>
    </source>
</evidence>
<name>E2Q1R6_STRCL</name>
<dbReference type="STRING" id="1901.BB341_00425"/>
<dbReference type="InterPro" id="IPR039422">
    <property type="entry name" value="MarR/SlyA-like"/>
</dbReference>
<gene>
    <name evidence="3" type="ORF">SCLAV_5625</name>
</gene>
<keyword evidence="4" id="KW-1185">Reference proteome</keyword>
<dbReference type="SUPFAM" id="SSF46785">
    <property type="entry name" value="Winged helix' DNA-binding domain"/>
    <property type="match status" value="1"/>
</dbReference>
<evidence type="ECO:0000256" key="1">
    <source>
        <dbReference type="SAM" id="MobiDB-lite"/>
    </source>
</evidence>
<protein>
    <submittedName>
        <fullName evidence="3">Transcriptional regulator, MarR family</fullName>
    </submittedName>
</protein>
<dbReference type="GO" id="GO:0003700">
    <property type="term" value="F:DNA-binding transcription factor activity"/>
    <property type="evidence" value="ECO:0007669"/>
    <property type="project" value="InterPro"/>
</dbReference>
<dbReference type="eggNOG" id="COG1846">
    <property type="taxonomic scope" value="Bacteria"/>
</dbReference>
<dbReference type="PROSITE" id="PS50995">
    <property type="entry name" value="HTH_MARR_2"/>
    <property type="match status" value="1"/>
</dbReference>
<dbReference type="InterPro" id="IPR000835">
    <property type="entry name" value="HTH_MarR-typ"/>
</dbReference>